<gene>
    <name evidence="3" type="ORF">DM01DRAFT_1338017</name>
</gene>
<name>A0A1X2GBG7_9FUNG</name>
<sequence length="136" mass="14172">MKLLFLCLLGLLQVQATTTMGMPTSSSVVCIQMLCPTGTAAVPTCPATCLHSCVFQPDPCCPHNKIGVCSVTPSTAVQAPSSSGSTNAQASTSTTSSTSSAAKAMLVRPSCMILALALALSFFFALTSFDWLWRPF</sequence>
<organism evidence="3 4">
    <name type="scientific">Hesseltinella vesiculosa</name>
    <dbReference type="NCBI Taxonomy" id="101127"/>
    <lineage>
        <taxon>Eukaryota</taxon>
        <taxon>Fungi</taxon>
        <taxon>Fungi incertae sedis</taxon>
        <taxon>Mucoromycota</taxon>
        <taxon>Mucoromycotina</taxon>
        <taxon>Mucoromycetes</taxon>
        <taxon>Mucorales</taxon>
        <taxon>Cunninghamellaceae</taxon>
        <taxon>Hesseltinella</taxon>
    </lineage>
</organism>
<keyword evidence="4" id="KW-1185">Reference proteome</keyword>
<dbReference type="AlphaFoldDB" id="A0A1X2GBG7"/>
<evidence type="ECO:0000256" key="2">
    <source>
        <dbReference type="SAM" id="SignalP"/>
    </source>
</evidence>
<evidence type="ECO:0000256" key="1">
    <source>
        <dbReference type="SAM" id="Phobius"/>
    </source>
</evidence>
<evidence type="ECO:0000313" key="3">
    <source>
        <dbReference type="EMBL" id="ORX49887.1"/>
    </source>
</evidence>
<keyword evidence="1" id="KW-1133">Transmembrane helix</keyword>
<evidence type="ECO:0000313" key="4">
    <source>
        <dbReference type="Proteomes" id="UP000242146"/>
    </source>
</evidence>
<evidence type="ECO:0008006" key="5">
    <source>
        <dbReference type="Google" id="ProtNLM"/>
    </source>
</evidence>
<feature type="signal peptide" evidence="2">
    <location>
        <begin position="1"/>
        <end position="16"/>
    </location>
</feature>
<keyword evidence="1" id="KW-0812">Transmembrane</keyword>
<accession>A0A1X2GBG7</accession>
<feature type="chain" id="PRO_5012868991" description="Membrane anchor Opy2 N-terminal domain-containing protein" evidence="2">
    <location>
        <begin position="17"/>
        <end position="136"/>
    </location>
</feature>
<keyword evidence="1" id="KW-0472">Membrane</keyword>
<reference evidence="3 4" key="1">
    <citation type="submission" date="2016-07" db="EMBL/GenBank/DDBJ databases">
        <title>Pervasive Adenine N6-methylation of Active Genes in Fungi.</title>
        <authorList>
            <consortium name="DOE Joint Genome Institute"/>
            <person name="Mondo S.J."/>
            <person name="Dannebaum R.O."/>
            <person name="Kuo R.C."/>
            <person name="Labutti K."/>
            <person name="Haridas S."/>
            <person name="Kuo A."/>
            <person name="Salamov A."/>
            <person name="Ahrendt S.R."/>
            <person name="Lipzen A."/>
            <person name="Sullivan W."/>
            <person name="Andreopoulos W.B."/>
            <person name="Clum A."/>
            <person name="Lindquist E."/>
            <person name="Daum C."/>
            <person name="Ramamoorthy G.K."/>
            <person name="Gryganskyi A."/>
            <person name="Culley D."/>
            <person name="Magnuson J.K."/>
            <person name="James T.Y."/>
            <person name="O'Malley M.A."/>
            <person name="Stajich J.E."/>
            <person name="Spatafora J.W."/>
            <person name="Visel A."/>
            <person name="Grigoriev I.V."/>
        </authorList>
    </citation>
    <scope>NUCLEOTIDE SEQUENCE [LARGE SCALE GENOMIC DNA]</scope>
    <source>
        <strain evidence="3 4">NRRL 3301</strain>
    </source>
</reference>
<dbReference type="OrthoDB" id="2287631at2759"/>
<proteinExistence type="predicted"/>
<dbReference type="EMBL" id="MCGT01000025">
    <property type="protein sequence ID" value="ORX49887.1"/>
    <property type="molecule type" value="Genomic_DNA"/>
</dbReference>
<keyword evidence="2" id="KW-0732">Signal</keyword>
<protein>
    <recommendedName>
        <fullName evidence="5">Membrane anchor Opy2 N-terminal domain-containing protein</fullName>
    </recommendedName>
</protein>
<dbReference type="Proteomes" id="UP000242146">
    <property type="component" value="Unassembled WGS sequence"/>
</dbReference>
<comment type="caution">
    <text evidence="3">The sequence shown here is derived from an EMBL/GenBank/DDBJ whole genome shotgun (WGS) entry which is preliminary data.</text>
</comment>
<feature type="transmembrane region" description="Helical" evidence="1">
    <location>
        <begin position="112"/>
        <end position="133"/>
    </location>
</feature>